<dbReference type="Pfam" id="PF07687">
    <property type="entry name" value="M20_dimer"/>
    <property type="match status" value="1"/>
</dbReference>
<evidence type="ECO:0000313" key="6">
    <source>
        <dbReference type="Proteomes" id="UP000276349"/>
    </source>
</evidence>
<evidence type="ECO:0000313" key="5">
    <source>
        <dbReference type="EMBL" id="RTQ93870.1"/>
    </source>
</evidence>
<comment type="caution">
    <text evidence="5">The sequence shown here is derived from an EMBL/GenBank/DDBJ whole genome shotgun (WGS) entry which is preliminary data.</text>
</comment>
<feature type="domain" description="Peptidase M20 dimerisation" evidence="4">
    <location>
        <begin position="179"/>
        <end position="279"/>
    </location>
</feature>
<evidence type="ECO:0000259" key="4">
    <source>
        <dbReference type="Pfam" id="PF07687"/>
    </source>
</evidence>
<dbReference type="Gene3D" id="3.40.630.10">
    <property type="entry name" value="Zn peptidases"/>
    <property type="match status" value="1"/>
</dbReference>
<dbReference type="Proteomes" id="UP000276349">
    <property type="component" value="Unassembled WGS sequence"/>
</dbReference>
<sequence length="383" mass="41943">MIDYLQSKEQEMLFMLERLVNKDSGSHYKKGVDTVGKILSNEYKLLNFKVDIVEQTDVGNHLLIRHKDATSPKIVILGHLDTVFKEGTVKERPFKIRGSRAYGPGVIDMKGSHVTLLYALKALIESGCEEAYKNVHIIYNSDEEIGSTTSHVLIENIALGKQYALIMEPARPDGSFVSARRGGGHYDLKIYGKAAHAGIAPEDGISAIEEISHKIIKLQKLNRIQEGINVNVGIVKGGESANVICPYAEAVIDIRIDKLEQGLTIDQEIREICKKADVPGAIIELEGGINRSPMVKNEGTVKLLKMIQEVCEELGLQITDVSTGGNSDASFTSNVGVPTIDGLGPIGGNAHSEDEYLEIPSLVERTLLLSKIIKRLSECENKS</sequence>
<dbReference type="SUPFAM" id="SSF55031">
    <property type="entry name" value="Bacterial exopeptidase dimerisation domain"/>
    <property type="match status" value="1"/>
</dbReference>
<dbReference type="GO" id="GO:0046872">
    <property type="term" value="F:metal ion binding"/>
    <property type="evidence" value="ECO:0007669"/>
    <property type="project" value="UniProtKB-KW"/>
</dbReference>
<feature type="active site" description="Proton acceptor" evidence="3">
    <location>
        <position position="143"/>
    </location>
</feature>
<dbReference type="InterPro" id="IPR011650">
    <property type="entry name" value="Peptidase_M20_dimer"/>
</dbReference>
<dbReference type="GO" id="GO:0016787">
    <property type="term" value="F:hydrolase activity"/>
    <property type="evidence" value="ECO:0007669"/>
    <property type="project" value="UniProtKB-KW"/>
</dbReference>
<dbReference type="InterPro" id="IPR036264">
    <property type="entry name" value="Bact_exopeptidase_dim_dom"/>
</dbReference>
<name>A0A3S0JQJ9_9BACI</name>
<proteinExistence type="predicted"/>
<evidence type="ECO:0000256" key="3">
    <source>
        <dbReference type="PIRSR" id="PIRSR037238-1"/>
    </source>
</evidence>
<organism evidence="5 6">
    <name type="scientific">Lysinibacillus telephonicus</name>
    <dbReference type="NCBI Taxonomy" id="1714840"/>
    <lineage>
        <taxon>Bacteria</taxon>
        <taxon>Bacillati</taxon>
        <taxon>Bacillota</taxon>
        <taxon>Bacilli</taxon>
        <taxon>Bacillales</taxon>
        <taxon>Bacillaceae</taxon>
        <taxon>Lysinibacillus</taxon>
    </lineage>
</organism>
<feature type="active site" evidence="3">
    <location>
        <position position="81"/>
    </location>
</feature>
<dbReference type="RefSeq" id="WP_126293741.1">
    <property type="nucleotide sequence ID" value="NZ_CP185866.1"/>
</dbReference>
<dbReference type="OrthoDB" id="9783294at2"/>
<dbReference type="PANTHER" id="PTHR43808">
    <property type="entry name" value="ACETYLORNITHINE DEACETYLASE"/>
    <property type="match status" value="1"/>
</dbReference>
<evidence type="ECO:0000256" key="2">
    <source>
        <dbReference type="ARBA" id="ARBA00022801"/>
    </source>
</evidence>
<dbReference type="AlphaFoldDB" id="A0A3S0JQJ9"/>
<protein>
    <submittedName>
        <fullName evidence="5">M20 family peptidase</fullName>
    </submittedName>
</protein>
<dbReference type="EMBL" id="RXNR01000015">
    <property type="protein sequence ID" value="RTQ93870.1"/>
    <property type="molecule type" value="Genomic_DNA"/>
</dbReference>
<dbReference type="Gene3D" id="3.30.70.360">
    <property type="match status" value="1"/>
</dbReference>
<accession>A0A3S0JQJ9</accession>
<dbReference type="InterPro" id="IPR050072">
    <property type="entry name" value="Peptidase_M20A"/>
</dbReference>
<reference evidence="5 6" key="1">
    <citation type="submission" date="2018-12" db="EMBL/GenBank/DDBJ databases">
        <authorList>
            <person name="Yu L."/>
        </authorList>
    </citation>
    <scope>NUCLEOTIDE SEQUENCE [LARGE SCALE GENOMIC DNA]</scope>
    <source>
        <strain evidence="5 6">S5H2222</strain>
    </source>
</reference>
<dbReference type="PIRSF" id="PIRSF037238">
    <property type="entry name" value="Carboxypeptidase_G2"/>
    <property type="match status" value="1"/>
</dbReference>
<dbReference type="Pfam" id="PF01546">
    <property type="entry name" value="Peptidase_M20"/>
    <property type="match status" value="1"/>
</dbReference>
<keyword evidence="6" id="KW-1185">Reference proteome</keyword>
<dbReference type="SUPFAM" id="SSF53187">
    <property type="entry name" value="Zn-dependent exopeptidases"/>
    <property type="match status" value="1"/>
</dbReference>
<dbReference type="InterPro" id="IPR017150">
    <property type="entry name" value="Pept_M20_glutamate_carboxypep"/>
</dbReference>
<keyword evidence="1" id="KW-0479">Metal-binding</keyword>
<dbReference type="PANTHER" id="PTHR43808:SF9">
    <property type="entry name" value="BLL0789 PROTEIN"/>
    <property type="match status" value="1"/>
</dbReference>
<dbReference type="InterPro" id="IPR002933">
    <property type="entry name" value="Peptidase_M20"/>
</dbReference>
<keyword evidence="2" id="KW-0378">Hydrolase</keyword>
<evidence type="ECO:0000256" key="1">
    <source>
        <dbReference type="ARBA" id="ARBA00022723"/>
    </source>
</evidence>
<gene>
    <name evidence="5" type="ORF">EKG35_07045</name>
</gene>
<dbReference type="CDD" id="cd03885">
    <property type="entry name" value="M20_CPDG2"/>
    <property type="match status" value="1"/>
</dbReference>